<keyword evidence="2" id="KW-1185">Reference proteome</keyword>
<dbReference type="InterPro" id="IPR029024">
    <property type="entry name" value="TerB-like"/>
</dbReference>
<dbReference type="Proteomes" id="UP000598997">
    <property type="component" value="Unassembled WGS sequence"/>
</dbReference>
<comment type="caution">
    <text evidence="1">The sequence shown here is derived from an EMBL/GenBank/DDBJ whole genome shotgun (WGS) entry which is preliminary data.</text>
</comment>
<sequence>MIEIFDPRTGETLSPVDAFFAQFDPNKVTKSGLSWGLSVRQRADLVSLLNALVFLARCDRDFHPAEVESIEATVVKFWLEREIAEDCEIEDILDYAERLAPSGEIFWAALHKFKTDESLKRIFKTAAMQLIAADDVIQKEETYWAIEIEDFLK</sequence>
<evidence type="ECO:0000313" key="2">
    <source>
        <dbReference type="Proteomes" id="UP000598997"/>
    </source>
</evidence>
<reference evidence="1 2" key="1">
    <citation type="journal article" date="2014" name="Int. J. Syst. Evol. Microbiol.">
        <title>Complete genome sequence of Corynebacterium casei LMG S-19264T (=DSM 44701T), isolated from a smear-ripened cheese.</title>
        <authorList>
            <consortium name="US DOE Joint Genome Institute (JGI-PGF)"/>
            <person name="Walter F."/>
            <person name="Albersmeier A."/>
            <person name="Kalinowski J."/>
            <person name="Ruckert C."/>
        </authorList>
    </citation>
    <scope>NUCLEOTIDE SEQUENCE [LARGE SCALE GENOMIC DNA]</scope>
    <source>
        <strain evidence="1 2">CGMCC 1.15358</strain>
    </source>
</reference>
<dbReference type="EMBL" id="BMIO01000007">
    <property type="protein sequence ID" value="GGD49162.1"/>
    <property type="molecule type" value="Genomic_DNA"/>
</dbReference>
<gene>
    <name evidence="1" type="ORF">GCM10010989_24270</name>
</gene>
<name>A0A916YK33_9SPHN</name>
<evidence type="ECO:0000313" key="1">
    <source>
        <dbReference type="EMBL" id="GGD49162.1"/>
    </source>
</evidence>
<proteinExistence type="predicted"/>
<accession>A0A916YK33</accession>
<dbReference type="SUPFAM" id="SSF158682">
    <property type="entry name" value="TerB-like"/>
    <property type="match status" value="1"/>
</dbReference>
<organism evidence="1 2">
    <name type="scientific">Croceicoccus pelagius</name>
    <dbReference type="NCBI Taxonomy" id="1703341"/>
    <lineage>
        <taxon>Bacteria</taxon>
        <taxon>Pseudomonadati</taxon>
        <taxon>Pseudomonadota</taxon>
        <taxon>Alphaproteobacteria</taxon>
        <taxon>Sphingomonadales</taxon>
        <taxon>Erythrobacteraceae</taxon>
        <taxon>Croceicoccus</taxon>
    </lineage>
</organism>
<dbReference type="AlphaFoldDB" id="A0A916YK33"/>
<dbReference type="Gene3D" id="1.10.3680.10">
    <property type="entry name" value="TerB-like"/>
    <property type="match status" value="1"/>
</dbReference>
<dbReference type="CDD" id="cd07177">
    <property type="entry name" value="terB_like"/>
    <property type="match status" value="1"/>
</dbReference>
<protein>
    <submittedName>
        <fullName evidence="1">Uncharacterized protein</fullName>
    </submittedName>
</protein>